<comment type="caution">
    <text evidence="1">The sequence shown here is derived from an EMBL/GenBank/DDBJ whole genome shotgun (WGS) entry which is preliminary data.</text>
</comment>
<proteinExistence type="predicted"/>
<protein>
    <submittedName>
        <fullName evidence="1">Uncharacterized protein</fullName>
    </submittedName>
</protein>
<gene>
    <name evidence="1" type="ORF">FA95DRAFT_1499992</name>
</gene>
<dbReference type="Proteomes" id="UP000814033">
    <property type="component" value="Unassembled WGS sequence"/>
</dbReference>
<reference evidence="1" key="2">
    <citation type="journal article" date="2022" name="New Phytol.">
        <title>Evolutionary transition to the ectomycorrhizal habit in the genomes of a hyperdiverse lineage of mushroom-forming fungi.</title>
        <authorList>
            <person name="Looney B."/>
            <person name="Miyauchi S."/>
            <person name="Morin E."/>
            <person name="Drula E."/>
            <person name="Courty P.E."/>
            <person name="Kohler A."/>
            <person name="Kuo A."/>
            <person name="LaButti K."/>
            <person name="Pangilinan J."/>
            <person name="Lipzen A."/>
            <person name="Riley R."/>
            <person name="Andreopoulos W."/>
            <person name="He G."/>
            <person name="Johnson J."/>
            <person name="Nolan M."/>
            <person name="Tritt A."/>
            <person name="Barry K.W."/>
            <person name="Grigoriev I.V."/>
            <person name="Nagy L.G."/>
            <person name="Hibbett D."/>
            <person name="Henrissat B."/>
            <person name="Matheny P.B."/>
            <person name="Labbe J."/>
            <person name="Martin F.M."/>
        </authorList>
    </citation>
    <scope>NUCLEOTIDE SEQUENCE</scope>
    <source>
        <strain evidence="1">FP105234-sp</strain>
    </source>
</reference>
<sequence>MRFANARTPGNSLCASQTIGRGTLPELRKNGLNPVVSERAEFIANSMLGSLSAQSF</sequence>
<organism evidence="1 2">
    <name type="scientific">Auriscalpium vulgare</name>
    <dbReference type="NCBI Taxonomy" id="40419"/>
    <lineage>
        <taxon>Eukaryota</taxon>
        <taxon>Fungi</taxon>
        <taxon>Dikarya</taxon>
        <taxon>Basidiomycota</taxon>
        <taxon>Agaricomycotina</taxon>
        <taxon>Agaricomycetes</taxon>
        <taxon>Russulales</taxon>
        <taxon>Auriscalpiaceae</taxon>
        <taxon>Auriscalpium</taxon>
    </lineage>
</organism>
<dbReference type="EMBL" id="MU276061">
    <property type="protein sequence ID" value="KAI0042538.1"/>
    <property type="molecule type" value="Genomic_DNA"/>
</dbReference>
<evidence type="ECO:0000313" key="1">
    <source>
        <dbReference type="EMBL" id="KAI0042538.1"/>
    </source>
</evidence>
<name>A0ACB8REM6_9AGAM</name>
<accession>A0ACB8REM6</accession>
<evidence type="ECO:0000313" key="2">
    <source>
        <dbReference type="Proteomes" id="UP000814033"/>
    </source>
</evidence>
<reference evidence="1" key="1">
    <citation type="submission" date="2021-02" db="EMBL/GenBank/DDBJ databases">
        <authorList>
            <consortium name="DOE Joint Genome Institute"/>
            <person name="Ahrendt S."/>
            <person name="Looney B.P."/>
            <person name="Miyauchi S."/>
            <person name="Morin E."/>
            <person name="Drula E."/>
            <person name="Courty P.E."/>
            <person name="Chicoki N."/>
            <person name="Fauchery L."/>
            <person name="Kohler A."/>
            <person name="Kuo A."/>
            <person name="Labutti K."/>
            <person name="Pangilinan J."/>
            <person name="Lipzen A."/>
            <person name="Riley R."/>
            <person name="Andreopoulos W."/>
            <person name="He G."/>
            <person name="Johnson J."/>
            <person name="Barry K.W."/>
            <person name="Grigoriev I.V."/>
            <person name="Nagy L."/>
            <person name="Hibbett D."/>
            <person name="Henrissat B."/>
            <person name="Matheny P.B."/>
            <person name="Labbe J."/>
            <person name="Martin F."/>
        </authorList>
    </citation>
    <scope>NUCLEOTIDE SEQUENCE</scope>
    <source>
        <strain evidence="1">FP105234-sp</strain>
    </source>
</reference>
<keyword evidence="2" id="KW-1185">Reference proteome</keyword>